<feature type="region of interest" description="Disordered" evidence="4">
    <location>
        <begin position="567"/>
        <end position="587"/>
    </location>
</feature>
<feature type="domain" description="FAD-binding" evidence="5">
    <location>
        <begin position="7"/>
        <end position="372"/>
    </location>
</feature>
<dbReference type="Pfam" id="PF21274">
    <property type="entry name" value="Rng_hyd_C"/>
    <property type="match status" value="1"/>
</dbReference>
<evidence type="ECO:0000256" key="3">
    <source>
        <dbReference type="ARBA" id="ARBA00023002"/>
    </source>
</evidence>
<sequence length="603" mass="67022">MAIPTSTPVLIVGAGPSGLIAALQLAKNEVPCLLVERNHTTTKWPKMDVTNCRSMEIFRRLGIAEGVREVGVPGHYPHDVILSTGLSEGGEVISGWKLRSPDAWRSDTQTQNDGTMPREPWQRCSQAVLEAWLKPQIQANGLITSVFGCKFESLIETEDGVESKLVTIDDGEEHVVQSQFVIGCDGAGSRVRRNVGIELQGGPVPGAMYLVHFKSHDLARLRAQGQFWHIFTTIGDIIISQNEKDTWTLHHSIPLGTDISTLDPREAVYTALGGETNVPYPIEIDEILVTSAWRPNICIAEHYASDLKHVFLAGDSAHQNIPTGGYGMNTAVGDSFDIGWKLAAVVHGHGGAHLLGSYERERRPVAVRNIERSGVHWSVHSAYKDWCAEQPGVVLERSERGEALRAKIAEWFSSHDAENLDIGLEMGYRYTSSNVVVIDEPREEEPPFYEREYVPTTWPGARVPHVFLKDGVTSTHDLLGTGSEYTLIDFTSTGSYIDSFVHEAKTLKIPVKSVHLPDEDHVRRIWERDAVLVRPDDHVAWRSSLSDKQQLNVRRILQIAVGQKAVEKPEMRDESEGNQPRAFSSTIGNVSMDEVEMRAKFQL</sequence>
<evidence type="ECO:0000256" key="1">
    <source>
        <dbReference type="ARBA" id="ARBA00022630"/>
    </source>
</evidence>
<feature type="compositionally biased region" description="Polar residues" evidence="4">
    <location>
        <begin position="577"/>
        <end position="587"/>
    </location>
</feature>
<evidence type="ECO:0000256" key="2">
    <source>
        <dbReference type="ARBA" id="ARBA00022827"/>
    </source>
</evidence>
<protein>
    <submittedName>
        <fullName evidence="6">FAD binding domain-containing protein</fullName>
    </submittedName>
</protein>
<proteinExistence type="predicted"/>
<accession>A0ABR4FW03</accession>
<dbReference type="Pfam" id="PF01494">
    <property type="entry name" value="FAD_binding_3"/>
    <property type="match status" value="1"/>
</dbReference>
<keyword evidence="2" id="KW-0274">FAD</keyword>
<dbReference type="PRINTS" id="PR00420">
    <property type="entry name" value="RNGMNOXGNASE"/>
</dbReference>
<keyword evidence="1" id="KW-0285">Flavoprotein</keyword>
<keyword evidence="3" id="KW-0560">Oxidoreductase</keyword>
<dbReference type="Gene3D" id="3.50.50.60">
    <property type="entry name" value="FAD/NAD(P)-binding domain"/>
    <property type="match status" value="1"/>
</dbReference>
<dbReference type="PANTHER" id="PTHR43004">
    <property type="entry name" value="TRK SYSTEM POTASSIUM UPTAKE PROTEIN"/>
    <property type="match status" value="1"/>
</dbReference>
<gene>
    <name evidence="6" type="ORF">BJX66DRAFT_341246</name>
</gene>
<dbReference type="InterPro" id="IPR002938">
    <property type="entry name" value="FAD-bd"/>
</dbReference>
<evidence type="ECO:0000256" key="4">
    <source>
        <dbReference type="SAM" id="MobiDB-lite"/>
    </source>
</evidence>
<dbReference type="Gene3D" id="3.30.9.10">
    <property type="entry name" value="D-Amino Acid Oxidase, subunit A, domain 2"/>
    <property type="match status" value="1"/>
</dbReference>
<dbReference type="Proteomes" id="UP001610563">
    <property type="component" value="Unassembled WGS sequence"/>
</dbReference>
<name>A0ABR4FW03_9EURO</name>
<dbReference type="EMBL" id="JBFTWV010000097">
    <property type="protein sequence ID" value="KAL2787425.1"/>
    <property type="molecule type" value="Genomic_DNA"/>
</dbReference>
<dbReference type="PANTHER" id="PTHR43004:SF21">
    <property type="entry name" value="FAD-BINDING DOMAIN-CONTAINING PROTEIN-RELATED"/>
    <property type="match status" value="1"/>
</dbReference>
<comment type="caution">
    <text evidence="6">The sequence shown here is derived from an EMBL/GenBank/DDBJ whole genome shotgun (WGS) entry which is preliminary data.</text>
</comment>
<dbReference type="InterPro" id="IPR036188">
    <property type="entry name" value="FAD/NAD-bd_sf"/>
</dbReference>
<evidence type="ECO:0000259" key="5">
    <source>
        <dbReference type="Pfam" id="PF01494"/>
    </source>
</evidence>
<dbReference type="InterPro" id="IPR050641">
    <property type="entry name" value="RIFMO-like"/>
</dbReference>
<evidence type="ECO:0000313" key="6">
    <source>
        <dbReference type="EMBL" id="KAL2787425.1"/>
    </source>
</evidence>
<dbReference type="SUPFAM" id="SSF51905">
    <property type="entry name" value="FAD/NAD(P)-binding domain"/>
    <property type="match status" value="1"/>
</dbReference>
<dbReference type="Gene3D" id="3.40.30.120">
    <property type="match status" value="1"/>
</dbReference>
<reference evidence="6 7" key="1">
    <citation type="submission" date="2024-07" db="EMBL/GenBank/DDBJ databases">
        <title>Section-level genome sequencing and comparative genomics of Aspergillus sections Usti and Cavernicolus.</title>
        <authorList>
            <consortium name="Lawrence Berkeley National Laboratory"/>
            <person name="Nybo J.L."/>
            <person name="Vesth T.C."/>
            <person name="Theobald S."/>
            <person name="Frisvad J.C."/>
            <person name="Larsen T.O."/>
            <person name="Kjaerboelling I."/>
            <person name="Rothschild-Mancinelli K."/>
            <person name="Lyhne E.K."/>
            <person name="Kogle M.E."/>
            <person name="Barry K."/>
            <person name="Clum A."/>
            <person name="Na H."/>
            <person name="Ledsgaard L."/>
            <person name="Lin J."/>
            <person name="Lipzen A."/>
            <person name="Kuo A."/>
            <person name="Riley R."/>
            <person name="Mondo S."/>
            <person name="Labutti K."/>
            <person name="Haridas S."/>
            <person name="Pangalinan J."/>
            <person name="Salamov A.A."/>
            <person name="Simmons B.A."/>
            <person name="Magnuson J.K."/>
            <person name="Chen J."/>
            <person name="Drula E."/>
            <person name="Henrissat B."/>
            <person name="Wiebenga A."/>
            <person name="Lubbers R.J."/>
            <person name="Gomes A.C."/>
            <person name="Makela M.R."/>
            <person name="Stajich J."/>
            <person name="Grigoriev I.V."/>
            <person name="Mortensen U.H."/>
            <person name="De Vries R.P."/>
            <person name="Baker S.E."/>
            <person name="Andersen M.R."/>
        </authorList>
    </citation>
    <scope>NUCLEOTIDE SEQUENCE [LARGE SCALE GENOMIC DNA]</scope>
    <source>
        <strain evidence="6 7">CBS 209.92</strain>
    </source>
</reference>
<keyword evidence="7" id="KW-1185">Reference proteome</keyword>
<evidence type="ECO:0000313" key="7">
    <source>
        <dbReference type="Proteomes" id="UP001610563"/>
    </source>
</evidence>
<organism evidence="6 7">
    <name type="scientific">Aspergillus keveii</name>
    <dbReference type="NCBI Taxonomy" id="714993"/>
    <lineage>
        <taxon>Eukaryota</taxon>
        <taxon>Fungi</taxon>
        <taxon>Dikarya</taxon>
        <taxon>Ascomycota</taxon>
        <taxon>Pezizomycotina</taxon>
        <taxon>Eurotiomycetes</taxon>
        <taxon>Eurotiomycetidae</taxon>
        <taxon>Eurotiales</taxon>
        <taxon>Aspergillaceae</taxon>
        <taxon>Aspergillus</taxon>
        <taxon>Aspergillus subgen. Nidulantes</taxon>
    </lineage>
</organism>